<evidence type="ECO:0000256" key="2">
    <source>
        <dbReference type="ARBA" id="ARBA00023002"/>
    </source>
</evidence>
<protein>
    <submittedName>
        <fullName evidence="4">NAD(P)H-dependent oxidoreductase</fullName>
    </submittedName>
</protein>
<dbReference type="EMBL" id="JAPDNS010000001">
    <property type="protein sequence ID" value="MCW3483173.1"/>
    <property type="molecule type" value="Genomic_DNA"/>
</dbReference>
<accession>A0ABT3IGS5</accession>
<evidence type="ECO:0000313" key="4">
    <source>
        <dbReference type="EMBL" id="MCW3483173.1"/>
    </source>
</evidence>
<keyword evidence="2" id="KW-0560">Oxidoreductase</keyword>
<proteinExistence type="inferred from homology"/>
<evidence type="ECO:0000313" key="5">
    <source>
        <dbReference type="Proteomes" id="UP001207742"/>
    </source>
</evidence>
<dbReference type="Proteomes" id="UP001207742">
    <property type="component" value="Unassembled WGS sequence"/>
</dbReference>
<dbReference type="RefSeq" id="WP_264728226.1">
    <property type="nucleotide sequence ID" value="NZ_JAPDNR010000001.1"/>
</dbReference>
<dbReference type="PANTHER" id="PTHR10204:SF34">
    <property type="entry name" value="NAD(P)H DEHYDROGENASE [QUINONE] 1 ISOFORM 1"/>
    <property type="match status" value="1"/>
</dbReference>
<reference evidence="4 5" key="1">
    <citation type="submission" date="2022-10" db="EMBL/GenBank/DDBJ databases">
        <title>Chitinophaga nivalis PC15 sp. nov., isolated from Pyeongchang county, South Korea.</title>
        <authorList>
            <person name="Trinh H.N."/>
        </authorList>
    </citation>
    <scope>NUCLEOTIDE SEQUENCE [LARGE SCALE GENOMIC DNA]</scope>
    <source>
        <strain evidence="4 5">PC14</strain>
    </source>
</reference>
<dbReference type="InterPro" id="IPR051545">
    <property type="entry name" value="NAD(P)H_dehydrogenase_qn"/>
</dbReference>
<sequence>MKNLIIYCHPNPSSFNHAILDTVVATAEAAGHEVRIRDIYALDFQPVLSAADIVAFKSGVTPPDIAAEQAHITWADTITLIHPIWWSGMPGILKGYVDRVLSYGFAYRYGATGLEKLLAGKTMFIVNTVGSEEDNYVAKGIFHAMEVLADNTFGFTGLEILAHRFFAAVIRTTAAERQAYLDSLCDLYAVGTPALISVDTY</sequence>
<comment type="caution">
    <text evidence="4">The sequence shown here is derived from an EMBL/GenBank/DDBJ whole genome shotgun (WGS) entry which is preliminary data.</text>
</comment>
<keyword evidence="5" id="KW-1185">Reference proteome</keyword>
<feature type="domain" description="Flavodoxin-like fold" evidence="3">
    <location>
        <begin position="1"/>
        <end position="182"/>
    </location>
</feature>
<dbReference type="InterPro" id="IPR003680">
    <property type="entry name" value="Flavodoxin_fold"/>
</dbReference>
<comment type="similarity">
    <text evidence="1">Belongs to the NAD(P)H dehydrogenase (quinone) family.</text>
</comment>
<dbReference type="Pfam" id="PF02525">
    <property type="entry name" value="Flavodoxin_2"/>
    <property type="match status" value="1"/>
</dbReference>
<dbReference type="SUPFAM" id="SSF52218">
    <property type="entry name" value="Flavoproteins"/>
    <property type="match status" value="1"/>
</dbReference>
<organism evidence="4 5">
    <name type="scientific">Chitinophaga nivalis</name>
    <dbReference type="NCBI Taxonomy" id="2991709"/>
    <lineage>
        <taxon>Bacteria</taxon>
        <taxon>Pseudomonadati</taxon>
        <taxon>Bacteroidota</taxon>
        <taxon>Chitinophagia</taxon>
        <taxon>Chitinophagales</taxon>
        <taxon>Chitinophagaceae</taxon>
        <taxon>Chitinophaga</taxon>
    </lineage>
</organism>
<evidence type="ECO:0000259" key="3">
    <source>
        <dbReference type="Pfam" id="PF02525"/>
    </source>
</evidence>
<dbReference type="PANTHER" id="PTHR10204">
    <property type="entry name" value="NAD P H OXIDOREDUCTASE-RELATED"/>
    <property type="match status" value="1"/>
</dbReference>
<dbReference type="InterPro" id="IPR029039">
    <property type="entry name" value="Flavoprotein-like_sf"/>
</dbReference>
<gene>
    <name evidence="4" type="ORF">OL497_04675</name>
</gene>
<name>A0ABT3IGS5_9BACT</name>
<dbReference type="Gene3D" id="3.40.50.360">
    <property type="match status" value="1"/>
</dbReference>
<evidence type="ECO:0000256" key="1">
    <source>
        <dbReference type="ARBA" id="ARBA00006252"/>
    </source>
</evidence>